<protein>
    <recommendedName>
        <fullName evidence="1">DUF3786 domain-containing protein</fullName>
    </recommendedName>
</protein>
<dbReference type="AlphaFoldDB" id="A0A1G9ELF5"/>
<evidence type="ECO:0000313" key="2">
    <source>
        <dbReference type="EMBL" id="SDK76956.1"/>
    </source>
</evidence>
<keyword evidence="3" id="KW-1185">Reference proteome</keyword>
<dbReference type="InterPro" id="IPR024264">
    <property type="entry name" value="DUF3786"/>
</dbReference>
<dbReference type="STRING" id="393762.SAMN05660472_02015"/>
<reference evidence="2 3" key="1">
    <citation type="submission" date="2016-10" db="EMBL/GenBank/DDBJ databases">
        <authorList>
            <person name="de Groot N.N."/>
        </authorList>
    </citation>
    <scope>NUCLEOTIDE SEQUENCE [LARGE SCALE GENOMIC DNA]</scope>
    <source>
        <strain evidence="2 3">DSM 18346</strain>
    </source>
</reference>
<dbReference type="Pfam" id="PF12654">
    <property type="entry name" value="DUF3786"/>
    <property type="match status" value="1"/>
</dbReference>
<dbReference type="Proteomes" id="UP000198718">
    <property type="component" value="Unassembled WGS sequence"/>
</dbReference>
<dbReference type="RefSeq" id="WP_090553550.1">
    <property type="nucleotide sequence ID" value="NZ_FNFP01000003.1"/>
</dbReference>
<name>A0A1G9ELF5_9FIRM</name>
<feature type="domain" description="DUF3786" evidence="1">
    <location>
        <begin position="27"/>
        <end position="201"/>
    </location>
</feature>
<dbReference type="EMBL" id="FNFP01000003">
    <property type="protein sequence ID" value="SDK76956.1"/>
    <property type="molecule type" value="Genomic_DNA"/>
</dbReference>
<dbReference type="OrthoDB" id="159408at2"/>
<organism evidence="2 3">
    <name type="scientific">Natronincola ferrireducens</name>
    <dbReference type="NCBI Taxonomy" id="393762"/>
    <lineage>
        <taxon>Bacteria</taxon>
        <taxon>Bacillati</taxon>
        <taxon>Bacillota</taxon>
        <taxon>Clostridia</taxon>
        <taxon>Peptostreptococcales</taxon>
        <taxon>Natronincolaceae</taxon>
        <taxon>Natronincola</taxon>
    </lineage>
</organism>
<sequence>MDIQAIKEDRQGKVPYEYIRNIFKNCDPEKMAELSGTYYDSRENIFIIKLMGRDYIVKYPTGEAFEKDDGVEIESYAIKTIFLRYLANAKGIPLTGKSITYKEIPGGHVYYHNFYTRTILKLAKTYGNKLEEFIVAGEKINGEPIKTGDAGYRFQFLNNVYLTFIVWKGDEEFSPTANILFDLNTSYYFDAEDLAVVGELALAIFKRHGNLPDWKGLYQKQQQTVKNKN</sequence>
<accession>A0A1G9ELF5</accession>
<proteinExistence type="predicted"/>
<evidence type="ECO:0000313" key="3">
    <source>
        <dbReference type="Proteomes" id="UP000198718"/>
    </source>
</evidence>
<evidence type="ECO:0000259" key="1">
    <source>
        <dbReference type="Pfam" id="PF12654"/>
    </source>
</evidence>
<gene>
    <name evidence="2" type="ORF">SAMN05660472_02015</name>
</gene>